<dbReference type="CDD" id="cd00293">
    <property type="entry name" value="USP-like"/>
    <property type="match status" value="1"/>
</dbReference>
<dbReference type="AlphaFoldDB" id="A0A975BKK1"/>
<name>A0A975BKK1_9BACT</name>
<dbReference type="RefSeq" id="WP_207682449.1">
    <property type="nucleotide sequence ID" value="NZ_CP061800.1"/>
</dbReference>
<evidence type="ECO:0000256" key="1">
    <source>
        <dbReference type="ARBA" id="ARBA00008791"/>
    </source>
</evidence>
<dbReference type="PRINTS" id="PR01438">
    <property type="entry name" value="UNVRSLSTRESS"/>
</dbReference>
<dbReference type="Pfam" id="PF00582">
    <property type="entry name" value="Usp"/>
    <property type="match status" value="1"/>
</dbReference>
<keyword evidence="4" id="KW-0472">Membrane</keyword>
<evidence type="ECO:0000256" key="3">
    <source>
        <dbReference type="ARBA" id="ARBA00022840"/>
    </source>
</evidence>
<sequence>MVPVIKKILFTTDLSENSRHAFCYAAALAMAHGAGIIMLHVMEESRTDIDQLLRNLFGEEKWQQMQEAHLMTAKDIIIGKRKQYDIIRDALANFPSFTDTDGGEFNTHNIIVSKGNVTEEILNVATENNCDLIVMGSHKGLLGKRGIGRVAKVVLNKTRVPVLLAPPPDVS</sequence>
<dbReference type="SUPFAM" id="SSF52402">
    <property type="entry name" value="Adenine nucleotide alpha hydrolases-like"/>
    <property type="match status" value="1"/>
</dbReference>
<gene>
    <name evidence="6" type="ORF">dnm_031410</name>
</gene>
<feature type="domain" description="UspA" evidence="5">
    <location>
        <begin position="6"/>
        <end position="165"/>
    </location>
</feature>
<evidence type="ECO:0000256" key="2">
    <source>
        <dbReference type="ARBA" id="ARBA00022741"/>
    </source>
</evidence>
<organism evidence="6 7">
    <name type="scientific">Desulfonema magnum</name>
    <dbReference type="NCBI Taxonomy" id="45655"/>
    <lineage>
        <taxon>Bacteria</taxon>
        <taxon>Pseudomonadati</taxon>
        <taxon>Thermodesulfobacteriota</taxon>
        <taxon>Desulfobacteria</taxon>
        <taxon>Desulfobacterales</taxon>
        <taxon>Desulfococcaceae</taxon>
        <taxon>Desulfonema</taxon>
    </lineage>
</organism>
<keyword evidence="2" id="KW-0547">Nucleotide-binding</keyword>
<dbReference type="GO" id="GO:0005524">
    <property type="term" value="F:ATP binding"/>
    <property type="evidence" value="ECO:0007669"/>
    <property type="project" value="UniProtKB-KW"/>
</dbReference>
<dbReference type="EMBL" id="CP061800">
    <property type="protein sequence ID" value="QTA87113.1"/>
    <property type="molecule type" value="Genomic_DNA"/>
</dbReference>
<accession>A0A975BKK1</accession>
<keyword evidence="3" id="KW-0067">ATP-binding</keyword>
<proteinExistence type="inferred from homology"/>
<dbReference type="KEGG" id="dmm:dnm_031410"/>
<dbReference type="Proteomes" id="UP000663722">
    <property type="component" value="Chromosome"/>
</dbReference>
<dbReference type="PANTHER" id="PTHR46268:SF27">
    <property type="entry name" value="UNIVERSAL STRESS PROTEIN RV2623"/>
    <property type="match status" value="1"/>
</dbReference>
<keyword evidence="4" id="KW-0812">Transmembrane</keyword>
<protein>
    <submittedName>
        <fullName evidence="6">Universal stress protein A domain-containing protein</fullName>
    </submittedName>
</protein>
<evidence type="ECO:0000313" key="7">
    <source>
        <dbReference type="Proteomes" id="UP000663722"/>
    </source>
</evidence>
<reference evidence="6" key="1">
    <citation type="journal article" date="2021" name="Microb. Physiol.">
        <title>Proteogenomic Insights into the Physiology of Marine, Sulfate-Reducing, Filamentous Desulfonema limicola and Desulfonema magnum.</title>
        <authorList>
            <person name="Schnaars V."/>
            <person name="Wohlbrand L."/>
            <person name="Scheve S."/>
            <person name="Hinrichs C."/>
            <person name="Reinhardt R."/>
            <person name="Rabus R."/>
        </authorList>
    </citation>
    <scope>NUCLEOTIDE SEQUENCE</scope>
    <source>
        <strain evidence="6">4be13</strain>
    </source>
</reference>
<evidence type="ECO:0000259" key="5">
    <source>
        <dbReference type="Pfam" id="PF00582"/>
    </source>
</evidence>
<dbReference type="InterPro" id="IPR014729">
    <property type="entry name" value="Rossmann-like_a/b/a_fold"/>
</dbReference>
<feature type="transmembrane region" description="Helical" evidence="4">
    <location>
        <begin position="21"/>
        <end position="42"/>
    </location>
</feature>
<dbReference type="InterPro" id="IPR006015">
    <property type="entry name" value="Universal_stress_UspA"/>
</dbReference>
<keyword evidence="4" id="KW-1133">Transmembrane helix</keyword>
<dbReference type="PANTHER" id="PTHR46268">
    <property type="entry name" value="STRESS RESPONSE PROTEIN NHAX"/>
    <property type="match status" value="1"/>
</dbReference>
<comment type="similarity">
    <text evidence="1">Belongs to the universal stress protein A family.</text>
</comment>
<keyword evidence="7" id="KW-1185">Reference proteome</keyword>
<dbReference type="Gene3D" id="3.40.50.620">
    <property type="entry name" value="HUPs"/>
    <property type="match status" value="1"/>
</dbReference>
<evidence type="ECO:0000256" key="4">
    <source>
        <dbReference type="SAM" id="Phobius"/>
    </source>
</evidence>
<evidence type="ECO:0000313" key="6">
    <source>
        <dbReference type="EMBL" id="QTA87113.1"/>
    </source>
</evidence>
<dbReference type="InterPro" id="IPR006016">
    <property type="entry name" value="UspA"/>
</dbReference>